<dbReference type="InterPro" id="IPR036855">
    <property type="entry name" value="Znf_CCCH_sf"/>
</dbReference>
<feature type="compositionally biased region" description="Polar residues" evidence="5">
    <location>
        <begin position="810"/>
        <end position="821"/>
    </location>
</feature>
<evidence type="ECO:0000256" key="4">
    <source>
        <dbReference type="PROSITE-ProRule" id="PRU00723"/>
    </source>
</evidence>
<evidence type="ECO:0000313" key="8">
    <source>
        <dbReference type="Proteomes" id="UP000594263"/>
    </source>
</evidence>
<feature type="region of interest" description="Disordered" evidence="5">
    <location>
        <begin position="390"/>
        <end position="449"/>
    </location>
</feature>
<dbReference type="SUPFAM" id="SSF90229">
    <property type="entry name" value="CCCH zinc finger"/>
    <property type="match status" value="1"/>
</dbReference>
<feature type="compositionally biased region" description="Pro residues" evidence="5">
    <location>
        <begin position="139"/>
        <end position="148"/>
    </location>
</feature>
<dbReference type="InterPro" id="IPR000571">
    <property type="entry name" value="Znf_CCCH"/>
</dbReference>
<feature type="compositionally biased region" description="Basic and acidic residues" evidence="5">
    <location>
        <begin position="567"/>
        <end position="589"/>
    </location>
</feature>
<dbReference type="PANTHER" id="PTHR36886:SF7">
    <property type="entry name" value="EXPRESSED PROTEIN"/>
    <property type="match status" value="1"/>
</dbReference>
<evidence type="ECO:0000259" key="6">
    <source>
        <dbReference type="PROSITE" id="PS50103"/>
    </source>
</evidence>
<feature type="compositionally biased region" description="Basic residues" evidence="5">
    <location>
        <begin position="590"/>
        <end position="599"/>
    </location>
</feature>
<keyword evidence="1 4" id="KW-0479">Metal-binding</keyword>
<proteinExistence type="predicted"/>
<sequence>MFGQGNPAPYPGASLQQCPPGAPQPFQNGGQGPGHPMLQHFNNQSGTPVYQTVPMIPPPHVQQVPLGGMPNLRSYVHAPQAHVGSNQMAYHYPPGLPNSQHRPQFGVQNLYHALPPRSSLPPPPPRPPASHGLQHPDLFLPPPPPPLPSVNIVYRSVGQPTPPTDHQGFSHIQPPPPPPPASFIQTNANSESSSLSTPNDSHFLFTDHPPPPSLPSSPPSLPSSPPHCPPVLPPSGLPGSDVKELASAVVTVTSLSVPSSNECRDPINSNGGDADNERTHTHCNYDSSLNVDRRYDEGEACPSMVDDSSANEYKSVLLGPKAASSSQFDSSTSPGGLCSSIDSDMDVEDCITNLVEDLETNDLPKVQNLEALTQNGKLDSKEQFHGQILSPESSSGMPGEGIHGDDLLGQPSKTESPIKLLQGYASDDTTDKPCAENVGDVSSIPPASDESAILKKDGDSNHFIDGGCSQHCTTDEGLNPISPQNSLMKNRVRAFVKESAMDLKKSCSTSVAEGKAAVQTKGDTKEEFLDDEFLHSSLVNNRSKSGDMASKRGKCHKEDSTTPAQLKFDEFGRLARDDASDSDSDDLRYSRKQVRRGRSRSISPFDRRRRSPLRRRNNRSRSRSWSPLKRRSRSRSPVYRRVNDSERTRRDKIQTSVCFNFRNGRCRRGSSCRFLHHDSDWSGSTNFYKSKHHHSGAAHGSNESDIQDIFKRPLEEMESRGYDKVKSHDSQQLKSSQIVHSDSLRNNVTDENEVRREHALLGQDGHTKVADFNNCEDIVGETTPSVDAPVAQVAHGQDATNLPGNDRYRSSTQTCHPRDGSSLQIQVSSSGVMSSKDQTVANQSGPQPQTMNISNASVSIPIQSLGTSHQHITSNPQLDSIPSSSQSYAVLGPGSQSILPEKPSLQLPCSINVTPFSQVTAGLFVPQLQRNFSLMQPSMSLPPPLTPGGGPPLNPFSLSNQAHQSNIQPNPSWTAYPPPPPRPSVYLNIPSANASTSGQSIPSQFEHNHQPQRTGFGFQNISGPYSGHLHYNSQCGGFQHQNYYPSHEVHGPPLAIPVRRPNSLFTGNSQSQQIEGPQLGRNDQTFVQGFIPSNSHVQPNTSLTGPPAMKVLPSSEAAYELSSKNSNILIDTSLNDLRNSIAGDSSSNISGKLKLNSARTSAANLDVSGIPNFGRSRTSVHYNLYGPTFDRPLASILSQPQVLGQVEEGHGLRETSYSASSFRNAGQNFPGSGGGQYDPLLDSIEKCPNSFVNSERVKKQRSTSDSDNMLRHSVSRKPIDVEETNRKKESEAIASLTSSENGEFGETADVEIGMVENESFSNPVNMPDGDSEVEVSGRSPAKSKKKRKDSRSMKLFKCAIANFVKDVLKPSWRQGNMSKEAFKTIVKKTVDKVSGAMKGHRYPKSQAKINHYIDSSQRKLTKLVMGYVDKYVNV</sequence>
<organism evidence="7 8">
    <name type="scientific">Kalanchoe fedtschenkoi</name>
    <name type="common">Lavender scallops</name>
    <name type="synonym">South American air plant</name>
    <dbReference type="NCBI Taxonomy" id="63787"/>
    <lineage>
        <taxon>Eukaryota</taxon>
        <taxon>Viridiplantae</taxon>
        <taxon>Streptophyta</taxon>
        <taxon>Embryophyta</taxon>
        <taxon>Tracheophyta</taxon>
        <taxon>Spermatophyta</taxon>
        <taxon>Magnoliopsida</taxon>
        <taxon>eudicotyledons</taxon>
        <taxon>Gunneridae</taxon>
        <taxon>Pentapetalae</taxon>
        <taxon>Saxifragales</taxon>
        <taxon>Crassulaceae</taxon>
        <taxon>Kalanchoe</taxon>
    </lineage>
</organism>
<dbReference type="Proteomes" id="UP000594263">
    <property type="component" value="Unplaced"/>
</dbReference>
<feature type="compositionally biased region" description="Basic residues" evidence="5">
    <location>
        <begin position="607"/>
        <end position="634"/>
    </location>
</feature>
<dbReference type="PANTHER" id="PTHR36886">
    <property type="entry name" value="PROTEIN FRIGIDA-ESSENTIAL 1"/>
    <property type="match status" value="1"/>
</dbReference>
<dbReference type="InterPro" id="IPR052650">
    <property type="entry name" value="Zinc_finger_CCCH"/>
</dbReference>
<accession>A0A7N0T1J1</accession>
<feature type="region of interest" description="Disordered" evidence="5">
    <location>
        <begin position="1319"/>
        <end position="1350"/>
    </location>
</feature>
<protein>
    <recommendedName>
        <fullName evidence="6">C3H1-type domain-containing protein</fullName>
    </recommendedName>
</protein>
<evidence type="ECO:0000256" key="5">
    <source>
        <dbReference type="SAM" id="MobiDB-lite"/>
    </source>
</evidence>
<dbReference type="SMART" id="SM00356">
    <property type="entry name" value="ZnF_C3H1"/>
    <property type="match status" value="1"/>
</dbReference>
<feature type="region of interest" description="Disordered" evidence="5">
    <location>
        <begin position="1"/>
        <end position="48"/>
    </location>
</feature>
<feature type="compositionally biased region" description="Pro residues" evidence="5">
    <location>
        <begin position="118"/>
        <end position="128"/>
    </location>
</feature>
<feature type="compositionally biased region" description="Polar residues" evidence="5">
    <location>
        <begin position="183"/>
        <end position="200"/>
    </location>
</feature>
<feature type="region of interest" description="Disordered" evidence="5">
    <location>
        <begin position="112"/>
        <end position="240"/>
    </location>
</feature>
<dbReference type="Gramene" id="Kaladp0018s0035.1.v1.1">
    <property type="protein sequence ID" value="Kaladp0018s0035.1.v1.1"/>
    <property type="gene ID" value="Kaladp0018s0035.v1.1"/>
</dbReference>
<evidence type="ECO:0000256" key="3">
    <source>
        <dbReference type="ARBA" id="ARBA00022833"/>
    </source>
</evidence>
<feature type="compositionally biased region" description="Basic and acidic residues" evidence="5">
    <location>
        <begin position="1277"/>
        <end position="1291"/>
    </location>
</feature>
<dbReference type="OMA" id="NYAPQFG"/>
<evidence type="ECO:0000256" key="2">
    <source>
        <dbReference type="ARBA" id="ARBA00022771"/>
    </source>
</evidence>
<feature type="region of interest" description="Disordered" evidence="5">
    <location>
        <begin position="258"/>
        <end position="281"/>
    </location>
</feature>
<feature type="zinc finger region" description="C3H1-type" evidence="4">
    <location>
        <begin position="652"/>
        <end position="679"/>
    </location>
</feature>
<feature type="region of interest" description="Disordered" evidence="5">
    <location>
        <begin position="718"/>
        <end position="737"/>
    </location>
</feature>
<evidence type="ECO:0000256" key="1">
    <source>
        <dbReference type="ARBA" id="ARBA00022723"/>
    </source>
</evidence>
<feature type="domain" description="C3H1-type" evidence="6">
    <location>
        <begin position="652"/>
        <end position="679"/>
    </location>
</feature>
<keyword evidence="8" id="KW-1185">Reference proteome</keyword>
<dbReference type="GO" id="GO:0008270">
    <property type="term" value="F:zinc ion binding"/>
    <property type="evidence" value="ECO:0007669"/>
    <property type="project" value="UniProtKB-KW"/>
</dbReference>
<feature type="region of interest" description="Disordered" evidence="5">
    <location>
        <begin position="797"/>
        <end position="821"/>
    </location>
</feature>
<keyword evidence="3 4" id="KW-0862">Zinc</keyword>
<dbReference type="Gene3D" id="4.10.1000.10">
    <property type="entry name" value="Zinc finger, CCCH-type"/>
    <property type="match status" value="1"/>
</dbReference>
<dbReference type="PROSITE" id="PS50103">
    <property type="entry name" value="ZF_C3H1"/>
    <property type="match status" value="1"/>
</dbReference>
<feature type="region of interest" description="Disordered" evidence="5">
    <location>
        <begin position="540"/>
        <end position="647"/>
    </location>
</feature>
<feature type="region of interest" description="Disordered" evidence="5">
    <location>
        <begin position="1252"/>
        <end position="1306"/>
    </location>
</feature>
<feature type="compositionally biased region" description="Pro residues" evidence="5">
    <location>
        <begin position="208"/>
        <end position="236"/>
    </location>
</feature>
<name>A0A7N0T1J1_KALFE</name>
<reference evidence="7" key="1">
    <citation type="submission" date="2021-01" db="UniProtKB">
        <authorList>
            <consortium name="EnsemblPlants"/>
        </authorList>
    </citation>
    <scope>IDENTIFICATION</scope>
</reference>
<dbReference type="EnsemblPlants" id="Kaladp0018s0035.1.v1.1">
    <property type="protein sequence ID" value="Kaladp0018s0035.1.v1.1"/>
    <property type="gene ID" value="Kaladp0018s0035.v1.1"/>
</dbReference>
<feature type="compositionally biased region" description="Basic and acidic residues" evidence="5">
    <location>
        <begin position="718"/>
        <end position="731"/>
    </location>
</feature>
<keyword evidence="2 4" id="KW-0863">Zinc-finger</keyword>
<evidence type="ECO:0000313" key="7">
    <source>
        <dbReference type="EnsemblPlants" id="Kaladp0018s0035.1.v1.1"/>
    </source>
</evidence>